<feature type="signal peptide" evidence="3">
    <location>
        <begin position="1"/>
        <end position="20"/>
    </location>
</feature>
<evidence type="ECO:0000313" key="4">
    <source>
        <dbReference type="Proteomes" id="UP000492821"/>
    </source>
</evidence>
<keyword evidence="2" id="KW-0472">Membrane</keyword>
<evidence type="ECO:0000313" key="5">
    <source>
        <dbReference type="WBParaSite" id="Pan_g18865.t1"/>
    </source>
</evidence>
<feature type="chain" id="PRO_5028963693" evidence="3">
    <location>
        <begin position="21"/>
        <end position="575"/>
    </location>
</feature>
<accession>A0A7E4VB58</accession>
<feature type="transmembrane region" description="Helical" evidence="2">
    <location>
        <begin position="554"/>
        <end position="574"/>
    </location>
</feature>
<keyword evidence="3" id="KW-0732">Signal</keyword>
<dbReference type="AlphaFoldDB" id="A0A7E4VB58"/>
<feature type="compositionally biased region" description="Low complexity" evidence="1">
    <location>
        <begin position="510"/>
        <end position="536"/>
    </location>
</feature>
<keyword evidence="2" id="KW-1133">Transmembrane helix</keyword>
<organism evidence="4 5">
    <name type="scientific">Panagrellus redivivus</name>
    <name type="common">Microworm</name>
    <dbReference type="NCBI Taxonomy" id="6233"/>
    <lineage>
        <taxon>Eukaryota</taxon>
        <taxon>Metazoa</taxon>
        <taxon>Ecdysozoa</taxon>
        <taxon>Nematoda</taxon>
        <taxon>Chromadorea</taxon>
        <taxon>Rhabditida</taxon>
        <taxon>Tylenchina</taxon>
        <taxon>Panagrolaimomorpha</taxon>
        <taxon>Panagrolaimoidea</taxon>
        <taxon>Panagrolaimidae</taxon>
        <taxon>Panagrellus</taxon>
    </lineage>
</organism>
<reference evidence="5" key="2">
    <citation type="submission" date="2020-10" db="UniProtKB">
        <authorList>
            <consortium name="WormBaseParasite"/>
        </authorList>
    </citation>
    <scope>IDENTIFICATION</scope>
</reference>
<sequence>MMMWWRFFLLFVCFDIVVRAQAPTNETFTAPTSVPYPRGPDPDSEGTEFLFTFTRNAHFDELPYIAFDMINQDWYATAKVTVELLEGKSKSLPEVVFVEPKRHYRHVLASSSYIWGNLNDGLQKHPNTIVRLTSTIPIRLYGINQDDSTLQADVITILPITMAGTNYVVTLPSASREIYGSWQYHVVYFIPLNYTQPIDIQTTMVTERGIQSLASTTVTGSAYVHYLAQTGTVSRVPRTYYITSSAPIMVVAAVTCTDVITGNLEASGCDYAAYMPAPVYTQGCDEIGYSLYGADTFNTAHFYVSPPVYNCPAGTNGKDDTFVTVQQDGSTATHRENSRGYQHRLKVATMDVIGIQSDYAVLQVSRLGGVDIAPRQAKIGAFLTNVPSASQLITGIHYFYLPSTRGVLEVTGDAPQIVVDDIAVNYTSTVKNPIGTWYTFQYNITDPYSEHFVYSSGNYAATLIGYLGENAYGFELAYNKLKPGSPYTIVTTTAAPSTLAPTTPAPTTPAPATQAPTTPAVTPQNNSSAPTTTVTNTPATTITTTAAPADDKKGVSGMSFSIGLTVATVLVVLFM</sequence>
<keyword evidence="4" id="KW-1185">Reference proteome</keyword>
<feature type="region of interest" description="Disordered" evidence="1">
    <location>
        <begin position="498"/>
        <end position="536"/>
    </location>
</feature>
<name>A0A7E4VB58_PANRE</name>
<keyword evidence="2" id="KW-0812">Transmembrane</keyword>
<evidence type="ECO:0000256" key="2">
    <source>
        <dbReference type="SAM" id="Phobius"/>
    </source>
</evidence>
<protein>
    <submittedName>
        <fullName evidence="5">IgGFc_binding domain-containing protein</fullName>
    </submittedName>
</protein>
<evidence type="ECO:0000256" key="3">
    <source>
        <dbReference type="SAM" id="SignalP"/>
    </source>
</evidence>
<reference evidence="4" key="1">
    <citation type="journal article" date="2013" name="Genetics">
        <title>The draft genome and transcriptome of Panagrellus redivivus are shaped by the harsh demands of a free-living lifestyle.</title>
        <authorList>
            <person name="Srinivasan J."/>
            <person name="Dillman A.R."/>
            <person name="Macchietto M.G."/>
            <person name="Heikkinen L."/>
            <person name="Lakso M."/>
            <person name="Fracchia K.M."/>
            <person name="Antoshechkin I."/>
            <person name="Mortazavi A."/>
            <person name="Wong G."/>
            <person name="Sternberg P.W."/>
        </authorList>
    </citation>
    <scope>NUCLEOTIDE SEQUENCE [LARGE SCALE GENOMIC DNA]</scope>
    <source>
        <strain evidence="4">MT8872</strain>
    </source>
</reference>
<proteinExistence type="predicted"/>
<evidence type="ECO:0000256" key="1">
    <source>
        <dbReference type="SAM" id="MobiDB-lite"/>
    </source>
</evidence>
<dbReference type="Proteomes" id="UP000492821">
    <property type="component" value="Unassembled WGS sequence"/>
</dbReference>
<dbReference type="WBParaSite" id="Pan_g18865.t1">
    <property type="protein sequence ID" value="Pan_g18865.t1"/>
    <property type="gene ID" value="Pan_g18865"/>
</dbReference>